<dbReference type="Proteomes" id="UP000199524">
    <property type="component" value="Chromosome I"/>
</dbReference>
<dbReference type="SUPFAM" id="SSF159664">
    <property type="entry name" value="CobE/GbiG C-terminal domain-like"/>
    <property type="match status" value="1"/>
</dbReference>
<keyword evidence="3" id="KW-1185">Reference proteome</keyword>
<feature type="domain" description="CobE/GbiG C-terminal" evidence="1">
    <location>
        <begin position="10"/>
        <end position="134"/>
    </location>
</feature>
<dbReference type="PANTHER" id="PTHR37477">
    <property type="entry name" value="COBALT-PRECORRIN-5A HYDROLASE"/>
    <property type="match status" value="1"/>
</dbReference>
<dbReference type="GO" id="GO:0009236">
    <property type="term" value="P:cobalamin biosynthetic process"/>
    <property type="evidence" value="ECO:0007669"/>
    <property type="project" value="InterPro"/>
</dbReference>
<sequence>MTTLQAKPTLAAGFGCRQGCEASVLLQLLENALLAHQIDLASLAGLASIDGKNAEPGLLELARRLELPLVFFSAAALQPYEPRLTHRSSQAFAHTGCHGVAESAALALAEQLGQAPASLLITRQKHPQAIFALAWTGQNPR</sequence>
<evidence type="ECO:0000313" key="3">
    <source>
        <dbReference type="Proteomes" id="UP000199524"/>
    </source>
</evidence>
<dbReference type="PANTHER" id="PTHR37477:SF1">
    <property type="entry name" value="COBALT-PRECORRIN-5A HYDROLASE"/>
    <property type="match status" value="1"/>
</dbReference>
<proteinExistence type="predicted"/>
<gene>
    <name evidence="2" type="ORF">SAMN05216598_4443</name>
</gene>
<protein>
    <submittedName>
        <fullName evidence="2">Cobalt-precorrin 5A hydrolase</fullName>
    </submittedName>
</protein>
<dbReference type="Gene3D" id="3.30.420.180">
    <property type="entry name" value="CobE/GbiG C-terminal domain"/>
    <property type="match status" value="1"/>
</dbReference>
<reference evidence="3" key="1">
    <citation type="submission" date="2016-10" db="EMBL/GenBank/DDBJ databases">
        <authorList>
            <person name="Varghese N."/>
            <person name="Submissions S."/>
        </authorList>
    </citation>
    <scope>NUCLEOTIDE SEQUENCE [LARGE SCALE GENOMIC DNA]</scope>
    <source>
        <strain evidence="3">ATCC 23835</strain>
    </source>
</reference>
<dbReference type="RefSeq" id="WP_090208858.1">
    <property type="nucleotide sequence ID" value="NZ_LT629777.1"/>
</dbReference>
<dbReference type="AlphaFoldDB" id="A0A1H1YJD6"/>
<name>A0A1H1YJD6_9PSED</name>
<dbReference type="GeneID" id="300209333"/>
<dbReference type="InterPro" id="IPR036518">
    <property type="entry name" value="CobE/GbiG_C_sf"/>
</dbReference>
<keyword evidence="2" id="KW-0378">Hydrolase</keyword>
<evidence type="ECO:0000313" key="2">
    <source>
        <dbReference type="EMBL" id="SDT21156.1"/>
    </source>
</evidence>
<dbReference type="Pfam" id="PF01890">
    <property type="entry name" value="CbiG_C"/>
    <property type="match status" value="1"/>
</dbReference>
<dbReference type="InterPro" id="IPR052553">
    <property type="entry name" value="CbiG_hydrolase"/>
</dbReference>
<evidence type="ECO:0000259" key="1">
    <source>
        <dbReference type="Pfam" id="PF01890"/>
    </source>
</evidence>
<dbReference type="EMBL" id="LT629777">
    <property type="protein sequence ID" value="SDT21156.1"/>
    <property type="molecule type" value="Genomic_DNA"/>
</dbReference>
<dbReference type="GO" id="GO:0016787">
    <property type="term" value="F:hydrolase activity"/>
    <property type="evidence" value="ECO:0007669"/>
    <property type="project" value="UniProtKB-KW"/>
</dbReference>
<organism evidence="2 3">
    <name type="scientific">Pseudomonas asplenii</name>
    <dbReference type="NCBI Taxonomy" id="53407"/>
    <lineage>
        <taxon>Bacteria</taxon>
        <taxon>Pseudomonadati</taxon>
        <taxon>Pseudomonadota</taxon>
        <taxon>Gammaproteobacteria</taxon>
        <taxon>Pseudomonadales</taxon>
        <taxon>Pseudomonadaceae</taxon>
        <taxon>Pseudomonas</taxon>
    </lineage>
</organism>
<accession>A0A1H1YJD6</accession>
<dbReference type="InterPro" id="IPR002750">
    <property type="entry name" value="CobE/GbiG_C"/>
</dbReference>